<dbReference type="Gene3D" id="3.30.1220.10">
    <property type="entry name" value="CobW-like, C-terminal domain"/>
    <property type="match status" value="1"/>
</dbReference>
<dbReference type="PANTHER" id="PTHR13748:SF62">
    <property type="entry name" value="COBW DOMAIN-CONTAINING PROTEIN"/>
    <property type="match status" value="1"/>
</dbReference>
<protein>
    <submittedName>
        <fullName evidence="8">GTPase, G3E family</fullName>
    </submittedName>
</protein>
<evidence type="ECO:0000313" key="8">
    <source>
        <dbReference type="EMBL" id="SDJ33694.1"/>
    </source>
</evidence>
<dbReference type="RefSeq" id="WP_084332973.1">
    <property type="nucleotide sequence ID" value="NZ_FNFD01000001.1"/>
</dbReference>
<dbReference type="Proteomes" id="UP000198706">
    <property type="component" value="Unassembled WGS sequence"/>
</dbReference>
<dbReference type="InterPro" id="IPR003495">
    <property type="entry name" value="CobW/HypB/UreG_nucleotide-bd"/>
</dbReference>
<reference evidence="8 9" key="1">
    <citation type="submission" date="2016-10" db="EMBL/GenBank/DDBJ databases">
        <authorList>
            <person name="de Groot N.N."/>
        </authorList>
    </citation>
    <scope>NUCLEOTIDE SEQUENCE [LARGE SCALE GENOMIC DNA]</scope>
    <source>
        <strain evidence="8 9">JCM 21544</strain>
    </source>
</reference>
<dbReference type="GO" id="GO:0000166">
    <property type="term" value="F:nucleotide binding"/>
    <property type="evidence" value="ECO:0007669"/>
    <property type="project" value="UniProtKB-KW"/>
</dbReference>
<dbReference type="SUPFAM" id="SSF90002">
    <property type="entry name" value="Hypothetical protein YjiA, C-terminal domain"/>
    <property type="match status" value="1"/>
</dbReference>
<sequence length="329" mass="36372">MTSPTPIPVTLLTGFLGAGKTTLLNRLLQADHGQRIAVIENEFGPVSIDSALLVRDTAEVIEMTNGCLCCTIRGDLAGHLRDLHRRRAAGELAFDRLVIETTGLADPTPLVQTFFGDPDLLETYQLDGVLTLVDAVHADRQLDEHAVARKQVGFADLLLVSKADLINEQDLIALGQRLAAINPLATQHVLWPGELPYADWFSLRSFHLDTRAPTGLVEPARFRPVTRSFADDIAALHWQHDGRVDRQKVGAVVQGLLAERSDDLLRYKGVLAVHDDPRRLIFQGVHRIAGFDYGEAWESEDRARCDIVLIGRDLPTERLRTELDGCAFG</sequence>
<dbReference type="Pfam" id="PF02492">
    <property type="entry name" value="cobW"/>
    <property type="match status" value="1"/>
</dbReference>
<keyword evidence="3" id="KW-0143">Chaperone</keyword>
<evidence type="ECO:0000256" key="4">
    <source>
        <dbReference type="ARBA" id="ARBA00034320"/>
    </source>
</evidence>
<dbReference type="InterPro" id="IPR011629">
    <property type="entry name" value="CobW-like_C"/>
</dbReference>
<proteinExistence type="inferred from homology"/>
<keyword evidence="1" id="KW-0547">Nucleotide-binding</keyword>
<dbReference type="Gene3D" id="3.40.50.300">
    <property type="entry name" value="P-loop containing nucleotide triphosphate hydrolases"/>
    <property type="match status" value="1"/>
</dbReference>
<dbReference type="GO" id="GO:0005737">
    <property type="term" value="C:cytoplasm"/>
    <property type="evidence" value="ECO:0007669"/>
    <property type="project" value="TreeGrafter"/>
</dbReference>
<keyword evidence="2" id="KW-0378">Hydrolase</keyword>
<organism evidence="8 9">
    <name type="scientific">Pseudomonas indica</name>
    <dbReference type="NCBI Taxonomy" id="137658"/>
    <lineage>
        <taxon>Bacteria</taxon>
        <taxon>Pseudomonadati</taxon>
        <taxon>Pseudomonadota</taxon>
        <taxon>Gammaproteobacteria</taxon>
        <taxon>Pseudomonadales</taxon>
        <taxon>Pseudomonadaceae</taxon>
        <taxon>Pseudomonas</taxon>
    </lineage>
</organism>
<evidence type="ECO:0000256" key="6">
    <source>
        <dbReference type="ARBA" id="ARBA00049117"/>
    </source>
</evidence>
<dbReference type="EMBL" id="FNFD01000001">
    <property type="protein sequence ID" value="SDJ33694.1"/>
    <property type="molecule type" value="Genomic_DNA"/>
</dbReference>
<dbReference type="InterPro" id="IPR051316">
    <property type="entry name" value="Zinc-reg_GTPase_activator"/>
</dbReference>
<accession>A0A1G8SWY1</accession>
<dbReference type="GO" id="GO:0016787">
    <property type="term" value="F:hydrolase activity"/>
    <property type="evidence" value="ECO:0007669"/>
    <property type="project" value="UniProtKB-KW"/>
</dbReference>
<feature type="domain" description="CobW C-terminal" evidence="7">
    <location>
        <begin position="233"/>
        <end position="327"/>
    </location>
</feature>
<evidence type="ECO:0000256" key="3">
    <source>
        <dbReference type="ARBA" id="ARBA00023186"/>
    </source>
</evidence>
<dbReference type="CDD" id="cd03112">
    <property type="entry name" value="CobW-like"/>
    <property type="match status" value="1"/>
</dbReference>
<comment type="function">
    <text evidence="5">Zinc chaperone that directly transfers zinc cofactor to target proteins, thereby activating them. Zinc is transferred from the CXCC motif in the GTPase domain to the zinc binding site in target proteins in a process requiring GTP hydrolysis.</text>
</comment>
<dbReference type="SUPFAM" id="SSF52540">
    <property type="entry name" value="P-loop containing nucleoside triphosphate hydrolases"/>
    <property type="match status" value="1"/>
</dbReference>
<comment type="catalytic activity">
    <reaction evidence="6">
        <text>GTP + H2O = GDP + phosphate + H(+)</text>
        <dbReference type="Rhea" id="RHEA:19669"/>
        <dbReference type="ChEBI" id="CHEBI:15377"/>
        <dbReference type="ChEBI" id="CHEBI:15378"/>
        <dbReference type="ChEBI" id="CHEBI:37565"/>
        <dbReference type="ChEBI" id="CHEBI:43474"/>
        <dbReference type="ChEBI" id="CHEBI:58189"/>
    </reaction>
    <physiologicalReaction direction="left-to-right" evidence="6">
        <dbReference type="Rhea" id="RHEA:19670"/>
    </physiologicalReaction>
</comment>
<dbReference type="AlphaFoldDB" id="A0A1G8SWY1"/>
<evidence type="ECO:0000256" key="1">
    <source>
        <dbReference type="ARBA" id="ARBA00022741"/>
    </source>
</evidence>
<keyword evidence="9" id="KW-1185">Reference proteome</keyword>
<dbReference type="PANTHER" id="PTHR13748">
    <property type="entry name" value="COBW-RELATED"/>
    <property type="match status" value="1"/>
</dbReference>
<dbReference type="SMART" id="SM00833">
    <property type="entry name" value="CobW_C"/>
    <property type="match status" value="1"/>
</dbReference>
<evidence type="ECO:0000256" key="5">
    <source>
        <dbReference type="ARBA" id="ARBA00045658"/>
    </source>
</evidence>
<dbReference type="InterPro" id="IPR027417">
    <property type="entry name" value="P-loop_NTPase"/>
</dbReference>
<evidence type="ECO:0000313" key="9">
    <source>
        <dbReference type="Proteomes" id="UP000198706"/>
    </source>
</evidence>
<evidence type="ECO:0000256" key="2">
    <source>
        <dbReference type="ARBA" id="ARBA00022801"/>
    </source>
</evidence>
<evidence type="ECO:0000259" key="7">
    <source>
        <dbReference type="SMART" id="SM00833"/>
    </source>
</evidence>
<name>A0A1G8SWY1_9PSED</name>
<gene>
    <name evidence="8" type="ORF">SAMN05216186_101187</name>
</gene>
<dbReference type="STRING" id="137658.SAMN05216186_101187"/>
<dbReference type="Pfam" id="PF07683">
    <property type="entry name" value="CobW_C"/>
    <property type="match status" value="1"/>
</dbReference>
<dbReference type="InterPro" id="IPR036627">
    <property type="entry name" value="CobW-likC_sf"/>
</dbReference>
<comment type="similarity">
    <text evidence="4">Belongs to the SIMIBI class G3E GTPase family. ZNG1 subfamily.</text>
</comment>